<dbReference type="CDD" id="cd00540">
    <property type="entry name" value="AAG"/>
    <property type="match status" value="1"/>
</dbReference>
<keyword evidence="4 5" id="KW-0234">DNA repair</keyword>
<accession>A0A518EX04</accession>
<dbReference type="PANTHER" id="PTHR10429:SF0">
    <property type="entry name" value="DNA-3-METHYLADENINE GLYCOSYLASE"/>
    <property type="match status" value="1"/>
</dbReference>
<comment type="similarity">
    <text evidence="1 5">Belongs to the DNA glycosylase MPG family.</text>
</comment>
<dbReference type="InterPro" id="IPR011034">
    <property type="entry name" value="Formyl_transferase-like_C_sf"/>
</dbReference>
<dbReference type="Gene3D" id="3.10.300.10">
    <property type="entry name" value="Methylpurine-DNA glycosylase (MPG)"/>
    <property type="match status" value="1"/>
</dbReference>
<dbReference type="GO" id="GO:0003677">
    <property type="term" value="F:DNA binding"/>
    <property type="evidence" value="ECO:0007669"/>
    <property type="project" value="InterPro"/>
</dbReference>
<proteinExistence type="inferred from homology"/>
<dbReference type="HAMAP" id="MF_00527">
    <property type="entry name" value="3MGH"/>
    <property type="match status" value="1"/>
</dbReference>
<evidence type="ECO:0000256" key="4">
    <source>
        <dbReference type="ARBA" id="ARBA00023204"/>
    </source>
</evidence>
<dbReference type="AlphaFoldDB" id="A0A518EX04"/>
<organism evidence="6 7">
    <name type="scientific">Saltatorellus ferox</name>
    <dbReference type="NCBI Taxonomy" id="2528018"/>
    <lineage>
        <taxon>Bacteria</taxon>
        <taxon>Pseudomonadati</taxon>
        <taxon>Planctomycetota</taxon>
        <taxon>Planctomycetia</taxon>
        <taxon>Planctomycetia incertae sedis</taxon>
        <taxon>Saltatorellus</taxon>
    </lineage>
</organism>
<protein>
    <recommendedName>
        <fullName evidence="5">Putative 3-methyladenine DNA glycosylase</fullName>
        <ecNumber evidence="5">3.2.2.-</ecNumber>
    </recommendedName>
</protein>
<dbReference type="GO" id="GO:0006284">
    <property type="term" value="P:base-excision repair"/>
    <property type="evidence" value="ECO:0007669"/>
    <property type="project" value="InterPro"/>
</dbReference>
<dbReference type="NCBIfam" id="TIGR00567">
    <property type="entry name" value="3mg"/>
    <property type="match status" value="1"/>
</dbReference>
<evidence type="ECO:0000256" key="3">
    <source>
        <dbReference type="ARBA" id="ARBA00022801"/>
    </source>
</evidence>
<dbReference type="FunFam" id="3.10.300.10:FF:000001">
    <property type="entry name" value="Putative 3-methyladenine DNA glycosylase"/>
    <property type="match status" value="1"/>
</dbReference>
<name>A0A518EX04_9BACT</name>
<dbReference type="Pfam" id="PF02245">
    <property type="entry name" value="Pur_DNA_glyco"/>
    <property type="match status" value="1"/>
</dbReference>
<evidence type="ECO:0000313" key="6">
    <source>
        <dbReference type="EMBL" id="QDV08608.1"/>
    </source>
</evidence>
<evidence type="ECO:0000256" key="5">
    <source>
        <dbReference type="HAMAP-Rule" id="MF_00527"/>
    </source>
</evidence>
<gene>
    <name evidence="6" type="ORF">Poly30_41610</name>
</gene>
<dbReference type="NCBIfam" id="NF002003">
    <property type="entry name" value="PRK00802.1-3"/>
    <property type="match status" value="1"/>
</dbReference>
<keyword evidence="7" id="KW-1185">Reference proteome</keyword>
<evidence type="ECO:0000256" key="1">
    <source>
        <dbReference type="ARBA" id="ARBA00009232"/>
    </source>
</evidence>
<dbReference type="EMBL" id="CP036434">
    <property type="protein sequence ID" value="QDV08608.1"/>
    <property type="molecule type" value="Genomic_DNA"/>
</dbReference>
<dbReference type="Proteomes" id="UP000320390">
    <property type="component" value="Chromosome"/>
</dbReference>
<dbReference type="GO" id="GO:0003905">
    <property type="term" value="F:alkylbase DNA N-glycosylase activity"/>
    <property type="evidence" value="ECO:0007669"/>
    <property type="project" value="InterPro"/>
</dbReference>
<keyword evidence="2 5" id="KW-0227">DNA damage</keyword>
<dbReference type="SUPFAM" id="SSF50486">
    <property type="entry name" value="FMT C-terminal domain-like"/>
    <property type="match status" value="1"/>
</dbReference>
<evidence type="ECO:0000256" key="2">
    <source>
        <dbReference type="ARBA" id="ARBA00022763"/>
    </source>
</evidence>
<sequence length="227" mass="25658">MESAPYQESLHLNQDLEESPIDRLGRSEFRRGPEQVARRLLGQRLVRIQGGQRVAGIIVETEAYLGYEDRAAHTFGWRRTERTSTMFMDGGTAYIYLNYGIHHLLNVVVGEVEVPQAVLIRAVEPTEGLETMRARRPRAKRDRDLCSGPGKVGAAFAVTRDQDALDLVTSEELFIERLRVRALPARDIVVCPRIGVDYAGEWAKKPLRYYVKGNPNVSVRDRAAEQP</sequence>
<keyword evidence="3 5" id="KW-0378">Hydrolase</keyword>
<dbReference type="InterPro" id="IPR003180">
    <property type="entry name" value="MPG"/>
</dbReference>
<dbReference type="EC" id="3.2.2.-" evidence="5"/>
<evidence type="ECO:0000313" key="7">
    <source>
        <dbReference type="Proteomes" id="UP000320390"/>
    </source>
</evidence>
<dbReference type="PANTHER" id="PTHR10429">
    <property type="entry name" value="DNA-3-METHYLADENINE GLYCOSYLASE"/>
    <property type="match status" value="1"/>
</dbReference>
<dbReference type="InterPro" id="IPR036995">
    <property type="entry name" value="MPG_sf"/>
</dbReference>
<reference evidence="6 7" key="1">
    <citation type="submission" date="2019-02" db="EMBL/GenBank/DDBJ databases">
        <title>Deep-cultivation of Planctomycetes and their phenomic and genomic characterization uncovers novel biology.</title>
        <authorList>
            <person name="Wiegand S."/>
            <person name="Jogler M."/>
            <person name="Boedeker C."/>
            <person name="Pinto D."/>
            <person name="Vollmers J."/>
            <person name="Rivas-Marin E."/>
            <person name="Kohn T."/>
            <person name="Peeters S.H."/>
            <person name="Heuer A."/>
            <person name="Rast P."/>
            <person name="Oberbeckmann S."/>
            <person name="Bunk B."/>
            <person name="Jeske O."/>
            <person name="Meyerdierks A."/>
            <person name="Storesund J.E."/>
            <person name="Kallscheuer N."/>
            <person name="Luecker S."/>
            <person name="Lage O.M."/>
            <person name="Pohl T."/>
            <person name="Merkel B.J."/>
            <person name="Hornburger P."/>
            <person name="Mueller R.-W."/>
            <person name="Bruemmer F."/>
            <person name="Labrenz M."/>
            <person name="Spormann A.M."/>
            <person name="Op den Camp H."/>
            <person name="Overmann J."/>
            <person name="Amann R."/>
            <person name="Jetten M.S.M."/>
            <person name="Mascher T."/>
            <person name="Medema M.H."/>
            <person name="Devos D.P."/>
            <person name="Kaster A.-K."/>
            <person name="Ovreas L."/>
            <person name="Rohde M."/>
            <person name="Galperin M.Y."/>
            <person name="Jogler C."/>
        </authorList>
    </citation>
    <scope>NUCLEOTIDE SEQUENCE [LARGE SCALE GENOMIC DNA]</scope>
    <source>
        <strain evidence="6 7">Poly30</strain>
    </source>
</reference>